<keyword evidence="4" id="KW-1185">Reference proteome</keyword>
<evidence type="ECO:0000256" key="2">
    <source>
        <dbReference type="SAM" id="MobiDB-lite"/>
    </source>
</evidence>
<dbReference type="EMBL" id="CAXLJM020000107">
    <property type="protein sequence ID" value="CAL8135154.1"/>
    <property type="molecule type" value="Genomic_DNA"/>
</dbReference>
<name>A0ABP1RTK1_9HEXA</name>
<accession>A0ABP1RTK1</accession>
<evidence type="ECO:0000313" key="3">
    <source>
        <dbReference type="EMBL" id="CAL8135154.1"/>
    </source>
</evidence>
<gene>
    <name evidence="3" type="ORF">ODALV1_LOCUS25853</name>
</gene>
<feature type="region of interest" description="Disordered" evidence="2">
    <location>
        <begin position="210"/>
        <end position="240"/>
    </location>
</feature>
<organism evidence="3 4">
    <name type="scientific">Orchesella dallaii</name>
    <dbReference type="NCBI Taxonomy" id="48710"/>
    <lineage>
        <taxon>Eukaryota</taxon>
        <taxon>Metazoa</taxon>
        <taxon>Ecdysozoa</taxon>
        <taxon>Arthropoda</taxon>
        <taxon>Hexapoda</taxon>
        <taxon>Collembola</taxon>
        <taxon>Entomobryomorpha</taxon>
        <taxon>Entomobryoidea</taxon>
        <taxon>Orchesellidae</taxon>
        <taxon>Orchesellinae</taxon>
        <taxon>Orchesella</taxon>
    </lineage>
</organism>
<evidence type="ECO:0000256" key="1">
    <source>
        <dbReference type="SAM" id="Coils"/>
    </source>
</evidence>
<feature type="compositionally biased region" description="Basic and acidic residues" evidence="2">
    <location>
        <begin position="210"/>
        <end position="219"/>
    </location>
</feature>
<dbReference type="Proteomes" id="UP001642540">
    <property type="component" value="Unassembled WGS sequence"/>
</dbReference>
<reference evidence="3 4" key="1">
    <citation type="submission" date="2024-08" db="EMBL/GenBank/DDBJ databases">
        <authorList>
            <person name="Cucini C."/>
            <person name="Frati F."/>
        </authorList>
    </citation>
    <scope>NUCLEOTIDE SEQUENCE [LARGE SCALE GENOMIC DNA]</scope>
</reference>
<sequence length="240" mass="27669">MSEVIHDTKFLQYVFSEPYNMVEWKGKVDCLFCGKTTQFRTTGGHSTQVGHFRICRGHKTNGFNSIKDIDPEETHKWYKRNYFAPVKCHVQRSIRPAMQGIYDHFKTAWDIKDKNEVEANHTTEKNLPMQVEQLTTDNIRLALENQMLVAENNQLKSRNNDLQQSAESVLRQKGRAEKLLKTRDKELADYKILVANMQIQITNMAIEMQERAGKSKAKPDSGVNSEGSDSSREGSVEWNK</sequence>
<comment type="caution">
    <text evidence="3">The sequence shown here is derived from an EMBL/GenBank/DDBJ whole genome shotgun (WGS) entry which is preliminary data.</text>
</comment>
<evidence type="ECO:0000313" key="4">
    <source>
        <dbReference type="Proteomes" id="UP001642540"/>
    </source>
</evidence>
<proteinExistence type="predicted"/>
<protein>
    <submittedName>
        <fullName evidence="3">Uncharacterized protein</fullName>
    </submittedName>
</protein>
<feature type="compositionally biased region" description="Basic and acidic residues" evidence="2">
    <location>
        <begin position="229"/>
        <end position="240"/>
    </location>
</feature>
<keyword evidence="1" id="KW-0175">Coiled coil</keyword>
<feature type="coiled-coil region" evidence="1">
    <location>
        <begin position="145"/>
        <end position="172"/>
    </location>
</feature>